<evidence type="ECO:0000256" key="3">
    <source>
        <dbReference type="RuleBase" id="RU000454"/>
    </source>
</evidence>
<keyword evidence="7" id="KW-1185">Reference proteome</keyword>
<dbReference type="SUPFAM" id="SSF50630">
    <property type="entry name" value="Acid proteases"/>
    <property type="match status" value="2"/>
</dbReference>
<evidence type="ECO:0000256" key="4">
    <source>
        <dbReference type="SAM" id="SignalP"/>
    </source>
</evidence>
<accession>A0A8H6W041</accession>
<feature type="domain" description="Peptidase A1" evidence="5">
    <location>
        <begin position="709"/>
        <end position="1082"/>
    </location>
</feature>
<dbReference type="AlphaFoldDB" id="A0A8H6W041"/>
<dbReference type="PROSITE" id="PS00141">
    <property type="entry name" value="ASP_PROTEASE"/>
    <property type="match status" value="2"/>
</dbReference>
<dbReference type="PROSITE" id="PS51767">
    <property type="entry name" value="PEPTIDASE_A1"/>
    <property type="match status" value="2"/>
</dbReference>
<sequence length="1167" mass="123679">MLFPFFLLSSSTFVSGIAIPSHSSKNTRVFEVPIGRSRGLARQRLARSTAQVGLGDSGDERYSISVNFGGSETQLLLDTGSSDLWATTDKCTASHCSGGLPLISQPSNLSAISGLVRYGDGTSAEGLFATTPTFSFAGSQLPLTDQVFIAVNNTNATSILNSKSVGILPLGFPLFGITWRDILSATNGNTEPTTEQAFASWKTTANPVNRMVLDGSLDSPMFTVALQRDTVDIGGNQGILTIGGLPSGVDNSTLAWGPVRLYNVSLTPSPGEVAEQYPVPWELFIDDVYLDGVVLPKSNLTASSIRLSAIVDTGDAVVRGPADVVNEIYSRVSSSYQSSSSPNINKATFSCLTPHTLAFSIAGKMFPIDPRDFILPSNDEVKNCIPAVVGYSASDLPQPGKGTQFSWSLGDPFLKSVLTAFYYGNITHPSVDLPRMGLLSTVPANASALLTEVINAAQKKNGGNEYQTIELAPTTLAKAAATFSGVAQAPERDANGAIATGTTRWSWAVVVAFAAGCPAPLSFPLPPSRHLDLFAHPTPASTPTPRSRRWDTGQRRLARRGVAVRPVSKASVKSTPAKHGAFFISGPWPAKRAALHEQDPRAFGRVGVGVDDRVLAHQHQHQTLLEQQDSILARRLGVEDRVRELELRWRRHYARMGLMSGQTNGGRNPSLAGAFEICAGVGPGSTSVLSLQTDLGISGPSSRDTVGRYSISVNFGGSETQLLLDTGSSDLWATTDKCTASHCSGGLPLISQPSNLSAISGLVRYGDGTSAEGLFATTPTFSFAGSQLPLTDQVFIAVNNTNATSILNSKSVGILPLGFPLFGITWRDILSATNGNTEPTTEQAFASWKTTANPVNRMVLDGSLDSPMFTVALQRDTVDIGGNQGILTIGGLPSGVDNSTLAWGPVRLYNVSLTPSPGEVAEQYPVPWELFIDDVYLDGVVLPKSNLTASSIRLSAIVDTGDAVVRGPADVVNEIYSRVSSSYQSSSSPNINKATFSCLTPHTLAFSIAGKMFPIDPRDFILPSNDDEVKNCVPAVVGYSASDLPQPGKGTQFSWSLGDPFLKSVLTAFYYGNITHPSVDLPRMGLLSTVPANASALLTDMISEAQKKNGGNEYQTIELAPTTLAKAAATFSGVAQAPERDANGAIATSTTRWSWAVVFAFAAGWFL</sequence>
<keyword evidence="4" id="KW-0732">Signal</keyword>
<dbReference type="InterPro" id="IPR033121">
    <property type="entry name" value="PEPTIDASE_A1"/>
</dbReference>
<keyword evidence="2 3" id="KW-0064">Aspartyl protease</keyword>
<dbReference type="InterPro" id="IPR001461">
    <property type="entry name" value="Aspartic_peptidase_A1"/>
</dbReference>
<keyword evidence="3" id="KW-0378">Hydrolase</keyword>
<evidence type="ECO:0000256" key="1">
    <source>
        <dbReference type="ARBA" id="ARBA00007447"/>
    </source>
</evidence>
<dbReference type="CDD" id="cd05471">
    <property type="entry name" value="pepsin_like"/>
    <property type="match status" value="2"/>
</dbReference>
<gene>
    <name evidence="6" type="ORF">HMN09_01076100</name>
</gene>
<dbReference type="InterPro" id="IPR001969">
    <property type="entry name" value="Aspartic_peptidase_AS"/>
</dbReference>
<evidence type="ECO:0000256" key="2">
    <source>
        <dbReference type="ARBA" id="ARBA00022750"/>
    </source>
</evidence>
<evidence type="ECO:0000313" key="7">
    <source>
        <dbReference type="Proteomes" id="UP000613580"/>
    </source>
</evidence>
<comment type="similarity">
    <text evidence="1 3">Belongs to the peptidase A1 family.</text>
</comment>
<dbReference type="OrthoDB" id="3089at2759"/>
<dbReference type="GO" id="GO:0006508">
    <property type="term" value="P:proteolysis"/>
    <property type="evidence" value="ECO:0007669"/>
    <property type="project" value="UniProtKB-KW"/>
</dbReference>
<reference evidence="6" key="1">
    <citation type="submission" date="2020-05" db="EMBL/GenBank/DDBJ databases">
        <title>Mycena genomes resolve the evolution of fungal bioluminescence.</title>
        <authorList>
            <person name="Tsai I.J."/>
        </authorList>
    </citation>
    <scope>NUCLEOTIDE SEQUENCE</scope>
    <source>
        <strain evidence="6">110903Hualien_Pintung</strain>
    </source>
</reference>
<feature type="chain" id="PRO_5034584932" evidence="4">
    <location>
        <begin position="17"/>
        <end position="1167"/>
    </location>
</feature>
<dbReference type="Pfam" id="PF00026">
    <property type="entry name" value="Asp"/>
    <property type="match status" value="2"/>
</dbReference>
<evidence type="ECO:0000259" key="5">
    <source>
        <dbReference type="PROSITE" id="PS51767"/>
    </source>
</evidence>
<keyword evidence="3" id="KW-0645">Protease</keyword>
<dbReference type="PANTHER" id="PTHR47966:SF51">
    <property type="entry name" value="BETA-SITE APP-CLEAVING ENZYME, ISOFORM A-RELATED"/>
    <property type="match status" value="1"/>
</dbReference>
<dbReference type="InterPro" id="IPR034164">
    <property type="entry name" value="Pepsin-like_dom"/>
</dbReference>
<dbReference type="EMBL" id="JACAZE010000016">
    <property type="protein sequence ID" value="KAF7296673.1"/>
    <property type="molecule type" value="Genomic_DNA"/>
</dbReference>
<organism evidence="6 7">
    <name type="scientific">Mycena chlorophos</name>
    <name type="common">Agaric fungus</name>
    <name type="synonym">Agaricus chlorophos</name>
    <dbReference type="NCBI Taxonomy" id="658473"/>
    <lineage>
        <taxon>Eukaryota</taxon>
        <taxon>Fungi</taxon>
        <taxon>Dikarya</taxon>
        <taxon>Basidiomycota</taxon>
        <taxon>Agaricomycotina</taxon>
        <taxon>Agaricomycetes</taxon>
        <taxon>Agaricomycetidae</taxon>
        <taxon>Agaricales</taxon>
        <taxon>Marasmiineae</taxon>
        <taxon>Mycenaceae</taxon>
        <taxon>Mycena</taxon>
    </lineage>
</organism>
<dbReference type="PRINTS" id="PR00792">
    <property type="entry name" value="PEPSIN"/>
</dbReference>
<feature type="domain" description="Peptidase A1" evidence="5">
    <location>
        <begin position="62"/>
        <end position="434"/>
    </location>
</feature>
<proteinExistence type="inferred from homology"/>
<dbReference type="Proteomes" id="UP000613580">
    <property type="component" value="Unassembled WGS sequence"/>
</dbReference>
<dbReference type="InterPro" id="IPR021109">
    <property type="entry name" value="Peptidase_aspartic_dom_sf"/>
</dbReference>
<dbReference type="Gene3D" id="2.40.70.10">
    <property type="entry name" value="Acid Proteases"/>
    <property type="match status" value="4"/>
</dbReference>
<dbReference type="GO" id="GO:0004190">
    <property type="term" value="F:aspartic-type endopeptidase activity"/>
    <property type="evidence" value="ECO:0007669"/>
    <property type="project" value="UniProtKB-KW"/>
</dbReference>
<feature type="signal peptide" evidence="4">
    <location>
        <begin position="1"/>
        <end position="16"/>
    </location>
</feature>
<name>A0A8H6W041_MYCCL</name>
<protein>
    <submittedName>
        <fullName evidence="6">Peptidase A1 domain-containing protein</fullName>
    </submittedName>
</protein>
<dbReference type="PANTHER" id="PTHR47966">
    <property type="entry name" value="BETA-SITE APP-CLEAVING ENZYME, ISOFORM A-RELATED"/>
    <property type="match status" value="1"/>
</dbReference>
<evidence type="ECO:0000313" key="6">
    <source>
        <dbReference type="EMBL" id="KAF7296673.1"/>
    </source>
</evidence>
<comment type="caution">
    <text evidence="6">The sequence shown here is derived from an EMBL/GenBank/DDBJ whole genome shotgun (WGS) entry which is preliminary data.</text>
</comment>